<name>A0A2S8SPT3_9BACT</name>
<evidence type="ECO:0000313" key="8">
    <source>
        <dbReference type="Proteomes" id="UP000237684"/>
    </source>
</evidence>
<evidence type="ECO:0000259" key="6">
    <source>
        <dbReference type="Pfam" id="PF25975"/>
    </source>
</evidence>
<dbReference type="InParanoid" id="A0A2S8SPT3"/>
<protein>
    <submittedName>
        <fullName evidence="7">RND family efflux transporter, MFP subunit</fullName>
    </submittedName>
</protein>
<dbReference type="GO" id="GO:0022857">
    <property type="term" value="F:transmembrane transporter activity"/>
    <property type="evidence" value="ECO:0007669"/>
    <property type="project" value="InterPro"/>
</dbReference>
<dbReference type="Pfam" id="PF25954">
    <property type="entry name" value="Beta-barrel_RND_2"/>
    <property type="match status" value="1"/>
</dbReference>
<dbReference type="NCBIfam" id="TIGR01730">
    <property type="entry name" value="RND_mfp"/>
    <property type="match status" value="1"/>
</dbReference>
<dbReference type="PANTHER" id="PTHR30097">
    <property type="entry name" value="CATION EFFLUX SYSTEM PROTEIN CUSB"/>
    <property type="match status" value="1"/>
</dbReference>
<accession>A0A2S8SPT3</accession>
<dbReference type="Gene3D" id="1.10.287.470">
    <property type="entry name" value="Helix hairpin bin"/>
    <property type="match status" value="3"/>
</dbReference>
<keyword evidence="8" id="KW-1185">Reference proteome</keyword>
<dbReference type="Pfam" id="PF25975">
    <property type="entry name" value="CzcB_C"/>
    <property type="match status" value="1"/>
</dbReference>
<comment type="caution">
    <text evidence="7">The sequence shown here is derived from an EMBL/GenBank/DDBJ whole genome shotgun (WGS) entry which is preliminary data.</text>
</comment>
<dbReference type="InterPro" id="IPR058649">
    <property type="entry name" value="CzcB_C"/>
</dbReference>
<dbReference type="InterPro" id="IPR051909">
    <property type="entry name" value="MFP_Cation_Efflux"/>
</dbReference>
<dbReference type="Gene3D" id="2.40.420.20">
    <property type="match status" value="1"/>
</dbReference>
<keyword evidence="2" id="KW-0813">Transport</keyword>
<dbReference type="Gene3D" id="2.40.30.170">
    <property type="match status" value="1"/>
</dbReference>
<feature type="compositionally biased region" description="Polar residues" evidence="4">
    <location>
        <begin position="62"/>
        <end position="79"/>
    </location>
</feature>
<evidence type="ECO:0000256" key="4">
    <source>
        <dbReference type="SAM" id="MobiDB-lite"/>
    </source>
</evidence>
<evidence type="ECO:0000256" key="1">
    <source>
        <dbReference type="ARBA" id="ARBA00009477"/>
    </source>
</evidence>
<dbReference type="InterPro" id="IPR058792">
    <property type="entry name" value="Beta-barrel_RND_2"/>
</dbReference>
<feature type="coiled-coil region" evidence="3">
    <location>
        <begin position="239"/>
        <end position="311"/>
    </location>
</feature>
<dbReference type="RefSeq" id="WP_106381040.1">
    <property type="nucleotide sequence ID" value="NZ_NIGF01000021.1"/>
</dbReference>
<dbReference type="EMBL" id="NIGF01000021">
    <property type="protein sequence ID" value="PQV62801.1"/>
    <property type="molecule type" value="Genomic_DNA"/>
</dbReference>
<dbReference type="SUPFAM" id="SSF111369">
    <property type="entry name" value="HlyD-like secretion proteins"/>
    <property type="match status" value="2"/>
</dbReference>
<dbReference type="PANTHER" id="PTHR30097:SF4">
    <property type="entry name" value="SLR6042 PROTEIN"/>
    <property type="match status" value="1"/>
</dbReference>
<evidence type="ECO:0000256" key="2">
    <source>
        <dbReference type="ARBA" id="ARBA00022448"/>
    </source>
</evidence>
<proteinExistence type="inferred from homology"/>
<dbReference type="InterPro" id="IPR006143">
    <property type="entry name" value="RND_pump_MFP"/>
</dbReference>
<reference evidence="7 8" key="1">
    <citation type="journal article" date="2018" name="Syst. Appl. Microbiol.">
        <title>Abditibacterium utsteinense sp. nov., the first cultivated member of candidate phylum FBP, isolated from ice-free Antarctic soil samples.</title>
        <authorList>
            <person name="Tahon G."/>
            <person name="Tytgat B."/>
            <person name="Lebbe L."/>
            <person name="Carlier A."/>
            <person name="Willems A."/>
        </authorList>
    </citation>
    <scope>NUCLEOTIDE SEQUENCE [LARGE SCALE GENOMIC DNA]</scope>
    <source>
        <strain evidence="7 8">LMG 29911</strain>
    </source>
</reference>
<evidence type="ECO:0000313" key="7">
    <source>
        <dbReference type="EMBL" id="PQV62801.1"/>
    </source>
</evidence>
<keyword evidence="3" id="KW-0175">Coiled coil</keyword>
<dbReference type="Proteomes" id="UP000237684">
    <property type="component" value="Unassembled WGS sequence"/>
</dbReference>
<dbReference type="OrthoDB" id="9774837at2"/>
<dbReference type="Gene3D" id="2.40.50.100">
    <property type="match status" value="1"/>
</dbReference>
<organism evidence="7 8">
    <name type="scientific">Abditibacterium utsteinense</name>
    <dbReference type="NCBI Taxonomy" id="1960156"/>
    <lineage>
        <taxon>Bacteria</taxon>
        <taxon>Pseudomonadati</taxon>
        <taxon>Abditibacteriota</taxon>
        <taxon>Abditibacteriia</taxon>
        <taxon>Abditibacteriales</taxon>
        <taxon>Abditibacteriaceae</taxon>
        <taxon>Abditibacterium</taxon>
    </lineage>
</organism>
<gene>
    <name evidence="7" type="ORF">B1R32_12113</name>
</gene>
<sequence>MPGFHPLEPQIGVSIPKILLSAPRFRPARTAIAPMLFIAFSAFLTGCRAPQNEVDVNKEAEQTTSPEEGTEKAQTAGESSISFDAKSLKLAGIELSPARRAPLQTGIAVNGQIAPNPSGVVRVASIVPGRVTRLFVAEGSQVRQGQTLAVIESRSIGEAQSAYGQAAARLQNARSNLNVIQQQAKAGVFARAPLETARRAQVDASADARAQETAVRGAKVALDNVLRLARTGSYASPALEAARAQAAAAREAVQSSQAALSNARAAIQSAQAELRQRQNLAASGAYVSRPVQEARRALVTAQSARAAAQSEVATTRANLARARSLSAEGLVSGRDLEAAQQAFDTATARLQAAQSDETTAAQELARQQKLAASGSAGTAEIGAARAQLAAAVSDVRTRSAEAERARSGLRLAQIALEREQAVFGQNIANRREVSTARGALETAQTALTKARQTLQVVSSAYGRETRIYRQNLNNIAQVQTARAAFVGAQADFGAAQTALSLLKSSPGGAASITVRAPISGVVQERSVTQGETVAADAALLTLVNTASVALEATLYEKDVASVRLGAPVRLTVDALPDRAFSGRISFIGARLDPETRTLTARALIPNAGELRPGMFARGQIGVGSGAAVLAVPKDAVQTMDGKPVVFVRGAKPDTFLAREITKGATADGLTQVKSGLKSGEMVVSQGAFIVKSQAMKSELGEEE</sequence>
<dbReference type="GO" id="GO:0016020">
    <property type="term" value="C:membrane"/>
    <property type="evidence" value="ECO:0007669"/>
    <property type="project" value="InterPro"/>
</dbReference>
<dbReference type="AlphaFoldDB" id="A0A2S8SPT3"/>
<dbReference type="FunFam" id="2.40.30.170:FF:000010">
    <property type="entry name" value="Efflux RND transporter periplasmic adaptor subunit"/>
    <property type="match status" value="1"/>
</dbReference>
<feature type="region of interest" description="Disordered" evidence="4">
    <location>
        <begin position="55"/>
        <end position="79"/>
    </location>
</feature>
<evidence type="ECO:0000256" key="3">
    <source>
        <dbReference type="SAM" id="Coils"/>
    </source>
</evidence>
<comment type="similarity">
    <text evidence="1">Belongs to the membrane fusion protein (MFP) (TC 8.A.1) family.</text>
</comment>
<feature type="domain" description="CusB-like beta-barrel" evidence="5">
    <location>
        <begin position="550"/>
        <end position="620"/>
    </location>
</feature>
<evidence type="ECO:0000259" key="5">
    <source>
        <dbReference type="Pfam" id="PF25954"/>
    </source>
</evidence>
<feature type="domain" description="CzcB-like C-terminal circularly permuted SH3-like" evidence="6">
    <location>
        <begin position="629"/>
        <end position="691"/>
    </location>
</feature>